<dbReference type="Gene3D" id="3.40.50.2300">
    <property type="match status" value="1"/>
</dbReference>
<dbReference type="InterPro" id="IPR011006">
    <property type="entry name" value="CheY-like_superfamily"/>
</dbReference>
<sequence>MNILIIESELVVAKELEKILLSMDVTISTIAMVDSLQTGMSFLNDNTLDLIFSEIKLADGTSFDNYKEIASKCPVIFISENMQHSAAVFDTTAISYLLKPLTSEKISKVLDKYRSIKASLTTSEQSISMLSLNGRVSTSYQNSLLIEQRDTLVPVLVNEIAYLYLKSTIIEINTISSHKYHKSGTLEQQQQVLNPEMFYLANGHFIIHRNAIVNVKRSSSRKLVVSLFVNTPEPVIVSKANASNFLHWLEDVL</sequence>
<accession>A0A5P2G035</accession>
<dbReference type="GO" id="GO:0000160">
    <property type="term" value="P:phosphorelay signal transduction system"/>
    <property type="evidence" value="ECO:0007669"/>
    <property type="project" value="InterPro"/>
</dbReference>
<dbReference type="RefSeq" id="WP_131329504.1">
    <property type="nucleotide sequence ID" value="NZ_CP044016.1"/>
</dbReference>
<proteinExistence type="predicted"/>
<protein>
    <submittedName>
        <fullName evidence="3">Response regulator transcription factor</fullName>
    </submittedName>
</protein>
<dbReference type="Gene3D" id="2.40.50.1020">
    <property type="entry name" value="LytTr DNA-binding domain"/>
    <property type="match status" value="1"/>
</dbReference>
<dbReference type="EMBL" id="CP044016">
    <property type="protein sequence ID" value="QES88587.1"/>
    <property type="molecule type" value="Genomic_DNA"/>
</dbReference>
<dbReference type="AlphaFoldDB" id="A0A5P2G035"/>
<dbReference type="SMART" id="SM00850">
    <property type="entry name" value="LytTR"/>
    <property type="match status" value="1"/>
</dbReference>
<dbReference type="PROSITE" id="PS50110">
    <property type="entry name" value="RESPONSE_REGULATORY"/>
    <property type="match status" value="1"/>
</dbReference>
<evidence type="ECO:0000256" key="1">
    <source>
        <dbReference type="PROSITE-ProRule" id="PRU00169"/>
    </source>
</evidence>
<comment type="caution">
    <text evidence="1">Lacks conserved residue(s) required for the propagation of feature annotation.</text>
</comment>
<dbReference type="InterPro" id="IPR007492">
    <property type="entry name" value="LytTR_DNA-bd_dom"/>
</dbReference>
<evidence type="ECO:0000259" key="2">
    <source>
        <dbReference type="PROSITE" id="PS50110"/>
    </source>
</evidence>
<feature type="domain" description="Response regulatory" evidence="2">
    <location>
        <begin position="2"/>
        <end position="114"/>
    </location>
</feature>
<reference evidence="3 4" key="1">
    <citation type="submission" date="2019-09" db="EMBL/GenBank/DDBJ databases">
        <title>Complete genome sequence of Arachidicoccus sp. B3-10 isolated from apple orchard soil.</title>
        <authorList>
            <person name="Kim H.S."/>
            <person name="Han K.-I."/>
            <person name="Suh M.K."/>
            <person name="Lee K.C."/>
            <person name="Eom M.K."/>
            <person name="Kim J.-S."/>
            <person name="Kang S.W."/>
            <person name="Sin Y."/>
            <person name="Lee J.-S."/>
        </authorList>
    </citation>
    <scope>NUCLEOTIDE SEQUENCE [LARGE SCALE GENOMIC DNA]</scope>
    <source>
        <strain evidence="3 4">B3-10</strain>
    </source>
</reference>
<dbReference type="InterPro" id="IPR001789">
    <property type="entry name" value="Sig_transdc_resp-reg_receiver"/>
</dbReference>
<organism evidence="3 4">
    <name type="scientific">Rhizosphaericola mali</name>
    <dbReference type="NCBI Taxonomy" id="2545455"/>
    <lineage>
        <taxon>Bacteria</taxon>
        <taxon>Pseudomonadati</taxon>
        <taxon>Bacteroidota</taxon>
        <taxon>Chitinophagia</taxon>
        <taxon>Chitinophagales</taxon>
        <taxon>Chitinophagaceae</taxon>
        <taxon>Rhizosphaericola</taxon>
    </lineage>
</organism>
<evidence type="ECO:0000313" key="3">
    <source>
        <dbReference type="EMBL" id="QES88587.1"/>
    </source>
</evidence>
<dbReference type="Pfam" id="PF04397">
    <property type="entry name" value="LytTR"/>
    <property type="match status" value="1"/>
</dbReference>
<dbReference type="SMART" id="SM00448">
    <property type="entry name" value="REC"/>
    <property type="match status" value="1"/>
</dbReference>
<gene>
    <name evidence="3" type="ORF">E0W69_007905</name>
</gene>
<evidence type="ECO:0000313" key="4">
    <source>
        <dbReference type="Proteomes" id="UP000292424"/>
    </source>
</evidence>
<dbReference type="Pfam" id="PF00072">
    <property type="entry name" value="Response_reg"/>
    <property type="match status" value="1"/>
</dbReference>
<dbReference type="Proteomes" id="UP000292424">
    <property type="component" value="Chromosome"/>
</dbReference>
<dbReference type="SUPFAM" id="SSF52172">
    <property type="entry name" value="CheY-like"/>
    <property type="match status" value="1"/>
</dbReference>
<dbReference type="KEGG" id="arac:E0W69_007905"/>
<dbReference type="GO" id="GO:0003677">
    <property type="term" value="F:DNA binding"/>
    <property type="evidence" value="ECO:0007669"/>
    <property type="project" value="InterPro"/>
</dbReference>
<name>A0A5P2G035_9BACT</name>
<keyword evidence="4" id="KW-1185">Reference proteome</keyword>